<evidence type="ECO:0000256" key="1">
    <source>
        <dbReference type="SAM" id="Coils"/>
    </source>
</evidence>
<evidence type="ECO:0000313" key="2">
    <source>
        <dbReference type="EMBL" id="GGI96741.1"/>
    </source>
</evidence>
<reference evidence="3" key="1">
    <citation type="journal article" date="2019" name="Int. J. Syst. Evol. Microbiol.">
        <title>The Global Catalogue of Microorganisms (GCM) 10K type strain sequencing project: providing services to taxonomists for standard genome sequencing and annotation.</title>
        <authorList>
            <consortium name="The Broad Institute Genomics Platform"/>
            <consortium name="The Broad Institute Genome Sequencing Center for Infectious Disease"/>
            <person name="Wu L."/>
            <person name="Ma J."/>
        </authorList>
    </citation>
    <scope>NUCLEOTIDE SEQUENCE [LARGE SCALE GENOMIC DNA]</scope>
    <source>
        <strain evidence="3">JCM 11590</strain>
    </source>
</reference>
<name>A0ABQ2CMS8_9GAMM</name>
<organism evidence="2 3">
    <name type="scientific">Halopseudomonas pertucinogena</name>
    <dbReference type="NCBI Taxonomy" id="86175"/>
    <lineage>
        <taxon>Bacteria</taxon>
        <taxon>Pseudomonadati</taxon>
        <taxon>Pseudomonadota</taxon>
        <taxon>Gammaproteobacteria</taxon>
        <taxon>Pseudomonadales</taxon>
        <taxon>Pseudomonadaceae</taxon>
        <taxon>Halopseudomonas</taxon>
    </lineage>
</organism>
<feature type="coiled-coil region" evidence="1">
    <location>
        <begin position="206"/>
        <end position="276"/>
    </location>
</feature>
<sequence length="282" mass="31476">MISSDPGKIQKPLLTEAVMFFSEQGISREMLYPEFEALLDGLVTAPDFADETVEAVFLQINHRLHVRAAVFFTLDFDMDGYVNRLWNLPLRNIAEKAGRGPDMGGGPIRLACLGFCANRNYLPHLWKPGQRGGKADLAWIKQAVTRNGLGILGEDEEAKAVLAADNLQVAAEDAWYGAASAPAEGVARETLLADMDKLRKAHAGEVAEYLRQIGELQARLRQQEQDYRQQLDMLKGEHAEHLTIAQGELLDIKRELAEQQRVNGLLRRELMKLQSRTPTNMG</sequence>
<keyword evidence="1" id="KW-0175">Coiled coil</keyword>
<dbReference type="EMBL" id="BMNN01000002">
    <property type="protein sequence ID" value="GGI96741.1"/>
    <property type="molecule type" value="Genomic_DNA"/>
</dbReference>
<dbReference type="RefSeq" id="WP_188635694.1">
    <property type="nucleotide sequence ID" value="NZ_BMNN01000002.1"/>
</dbReference>
<evidence type="ECO:0008006" key="4">
    <source>
        <dbReference type="Google" id="ProtNLM"/>
    </source>
</evidence>
<gene>
    <name evidence="2" type="ORF">GCM10009083_11750</name>
</gene>
<dbReference type="Proteomes" id="UP000633263">
    <property type="component" value="Unassembled WGS sequence"/>
</dbReference>
<evidence type="ECO:0000313" key="3">
    <source>
        <dbReference type="Proteomes" id="UP000633263"/>
    </source>
</evidence>
<accession>A0ABQ2CMS8</accession>
<protein>
    <recommendedName>
        <fullName evidence="4">Chromosome segregation ATPase</fullName>
    </recommendedName>
</protein>
<keyword evidence="3" id="KW-1185">Reference proteome</keyword>
<comment type="caution">
    <text evidence="2">The sequence shown here is derived from an EMBL/GenBank/DDBJ whole genome shotgun (WGS) entry which is preliminary data.</text>
</comment>
<proteinExistence type="predicted"/>